<gene>
    <name evidence="3" type="ORF">NCTC11632_00846</name>
</gene>
<dbReference type="SUPFAM" id="SSF53474">
    <property type="entry name" value="alpha/beta-Hydrolases"/>
    <property type="match status" value="1"/>
</dbReference>
<evidence type="ECO:0000256" key="1">
    <source>
        <dbReference type="ARBA" id="ARBA00022729"/>
    </source>
</evidence>
<accession>A0A379E8S2</accession>
<reference evidence="3 4" key="1">
    <citation type="submission" date="2018-06" db="EMBL/GenBank/DDBJ databases">
        <authorList>
            <consortium name="Pathogen Informatics"/>
            <person name="Doyle S."/>
        </authorList>
    </citation>
    <scope>NUCLEOTIDE SEQUENCE [LARGE SCALE GENOMIC DNA]</scope>
    <source>
        <strain evidence="3 4">NCTC11632</strain>
    </source>
</reference>
<dbReference type="InterPro" id="IPR050955">
    <property type="entry name" value="Plant_Biomass_Hydrol_Est"/>
</dbReference>
<feature type="chain" id="PRO_5016598828" evidence="2">
    <location>
        <begin position="22"/>
        <end position="448"/>
    </location>
</feature>
<dbReference type="Proteomes" id="UP000254156">
    <property type="component" value="Unassembled WGS sequence"/>
</dbReference>
<sequence>MKAAYPLYFVSFLCLAFLWQACSDDREPEIQRVPKENYLSDAILIDYFRSQLDKDLTALAPEQTYREIIQPTERKSTEDAMWNLWKKANAERMSKAKWTVSTTSKEVVWQIPQEEKMRIKLFAKGEKPRGGYPMFINLHGGGSYPDAPSAWGSTINEEEWFAALRLSREYKDAPSFYFVPRMSDDRKGRWHFAPQRNAFKRAYQLAVLSEEIDPDRVYLMGISEGGYGSIRLGLFMPDYFAAIGPMAASTKVEGTAVNLRNTAFRMDVGELDYMFGRNYYVYEWLEKMQQLRNENPGDFEHLVKVHLGYGHGIPYHEMSPWLIKYRRRTYPARITYEYYNIDDGYSDGVYYLSFRQLKPETDARILFDVKHRDNHFEVTATPKEDKVAGVLTLYIDRVDFSKPVTVSLNGKRVFDKRLFMNRGTMIEAIAQFGDPRRIFAAKVDVPLQ</sequence>
<evidence type="ECO:0000256" key="2">
    <source>
        <dbReference type="SAM" id="SignalP"/>
    </source>
</evidence>
<dbReference type="EMBL" id="UGTF01000002">
    <property type="protein sequence ID" value="SUB88772.1"/>
    <property type="molecule type" value="Genomic_DNA"/>
</dbReference>
<organism evidence="3 4">
    <name type="scientific">Porphyromonas macacae</name>
    <dbReference type="NCBI Taxonomy" id="28115"/>
    <lineage>
        <taxon>Bacteria</taxon>
        <taxon>Pseudomonadati</taxon>
        <taxon>Bacteroidota</taxon>
        <taxon>Bacteroidia</taxon>
        <taxon>Bacteroidales</taxon>
        <taxon>Porphyromonadaceae</taxon>
        <taxon>Porphyromonas</taxon>
    </lineage>
</organism>
<evidence type="ECO:0000313" key="4">
    <source>
        <dbReference type="Proteomes" id="UP000254156"/>
    </source>
</evidence>
<dbReference type="PANTHER" id="PTHR43037:SF1">
    <property type="entry name" value="BLL1128 PROTEIN"/>
    <property type="match status" value="1"/>
</dbReference>
<feature type="signal peptide" evidence="2">
    <location>
        <begin position="1"/>
        <end position="21"/>
    </location>
</feature>
<dbReference type="Gene3D" id="3.40.50.1820">
    <property type="entry name" value="alpha/beta hydrolase"/>
    <property type="match status" value="1"/>
</dbReference>
<protein>
    <submittedName>
        <fullName evidence="3">Poly(3-hydroxybutyrate) depolymerase</fullName>
    </submittedName>
</protein>
<dbReference type="InterPro" id="IPR029058">
    <property type="entry name" value="AB_hydrolase_fold"/>
</dbReference>
<dbReference type="PROSITE" id="PS51257">
    <property type="entry name" value="PROKAR_LIPOPROTEIN"/>
    <property type="match status" value="1"/>
</dbReference>
<evidence type="ECO:0000313" key="3">
    <source>
        <dbReference type="EMBL" id="SUB88772.1"/>
    </source>
</evidence>
<proteinExistence type="predicted"/>
<dbReference type="RefSeq" id="WP_025003961.1">
    <property type="nucleotide sequence ID" value="NZ_UGTF01000002.1"/>
</dbReference>
<keyword evidence="1 2" id="KW-0732">Signal</keyword>
<name>A0A379E8S2_9PORP</name>
<dbReference type="AlphaFoldDB" id="A0A379E8S2"/>
<dbReference type="PANTHER" id="PTHR43037">
    <property type="entry name" value="UNNAMED PRODUCT-RELATED"/>
    <property type="match status" value="1"/>
</dbReference>